<proteinExistence type="predicted"/>
<evidence type="ECO:0000256" key="1">
    <source>
        <dbReference type="SAM" id="MobiDB-lite"/>
    </source>
</evidence>
<feature type="region of interest" description="Disordered" evidence="1">
    <location>
        <begin position="45"/>
        <end position="65"/>
    </location>
</feature>
<organism evidence="2 3">
    <name type="scientific">Pseudoalteromonas rubra</name>
    <dbReference type="NCBI Taxonomy" id="43658"/>
    <lineage>
        <taxon>Bacteria</taxon>
        <taxon>Pseudomonadati</taxon>
        <taxon>Pseudomonadota</taxon>
        <taxon>Gammaproteobacteria</taxon>
        <taxon>Alteromonadales</taxon>
        <taxon>Pseudoalteromonadaceae</taxon>
        <taxon>Pseudoalteromonas</taxon>
    </lineage>
</organism>
<evidence type="ECO:0000313" key="2">
    <source>
        <dbReference type="EMBL" id="KJZ07348.1"/>
    </source>
</evidence>
<reference evidence="2 3" key="1">
    <citation type="journal article" date="2015" name="BMC Genomics">
        <title>Genome mining reveals unlocked bioactive potential of marine Gram-negative bacteria.</title>
        <authorList>
            <person name="Machado H."/>
            <person name="Sonnenschein E.C."/>
            <person name="Melchiorsen J."/>
            <person name="Gram L."/>
        </authorList>
    </citation>
    <scope>NUCLEOTIDE SEQUENCE [LARGE SCALE GENOMIC DNA]</scope>
    <source>
        <strain evidence="2 3">S2471</strain>
    </source>
</reference>
<dbReference type="AlphaFoldDB" id="A0A0F4QI04"/>
<keyword evidence="3" id="KW-1185">Reference proteome</keyword>
<comment type="caution">
    <text evidence="2">The sequence shown here is derived from an EMBL/GenBank/DDBJ whole genome shotgun (WGS) entry which is preliminary data.</text>
</comment>
<sequence>MKVFIIIFGLLLPILGQAKTTFSYYKCVTNKTIVYSQHPCAANAEQHTLSHSDPKAPPPDGQHTKTLNNIERQQMVLRLKKTLRAKKHQAAILGRKRDEATRDEQRRISRLMEKSERAKTLKDVKRNIKSINTAYLKEVKLLNKEIARLEKRLKRLE</sequence>
<dbReference type="RefSeq" id="WP_046005915.1">
    <property type="nucleotide sequence ID" value="NZ_JXYA01000038.1"/>
</dbReference>
<name>A0A0F4QI04_9GAMM</name>
<gene>
    <name evidence="2" type="ORF">TW77_15610</name>
</gene>
<accession>A0A0F4QI04</accession>
<dbReference type="OrthoDB" id="6312994at2"/>
<dbReference type="PATRIC" id="fig|43658.5.peg.3300"/>
<protein>
    <recommendedName>
        <fullName evidence="4">DUF4124 domain-containing protein</fullName>
    </recommendedName>
</protein>
<evidence type="ECO:0000313" key="3">
    <source>
        <dbReference type="Proteomes" id="UP000033452"/>
    </source>
</evidence>
<evidence type="ECO:0008006" key="4">
    <source>
        <dbReference type="Google" id="ProtNLM"/>
    </source>
</evidence>
<dbReference type="EMBL" id="JXYA01000038">
    <property type="protein sequence ID" value="KJZ07348.1"/>
    <property type="molecule type" value="Genomic_DNA"/>
</dbReference>
<dbReference type="Proteomes" id="UP000033452">
    <property type="component" value="Unassembled WGS sequence"/>
</dbReference>